<evidence type="ECO:0000313" key="2">
    <source>
        <dbReference type="EMBL" id="QIN80863.1"/>
    </source>
</evidence>
<feature type="transmembrane region" description="Helical" evidence="1">
    <location>
        <begin position="163"/>
        <end position="181"/>
    </location>
</feature>
<feature type="transmembrane region" description="Helical" evidence="1">
    <location>
        <begin position="259"/>
        <end position="276"/>
    </location>
</feature>
<dbReference type="EMBL" id="CP045121">
    <property type="protein sequence ID" value="QIN80863.1"/>
    <property type="molecule type" value="Genomic_DNA"/>
</dbReference>
<feature type="transmembrane region" description="Helical" evidence="1">
    <location>
        <begin position="40"/>
        <end position="62"/>
    </location>
</feature>
<dbReference type="InterPro" id="IPR021280">
    <property type="entry name" value="TMEM260-like"/>
</dbReference>
<proteinExistence type="predicted"/>
<dbReference type="AlphaFoldDB" id="A0A6G8Q333"/>
<evidence type="ECO:0000256" key="1">
    <source>
        <dbReference type="SAM" id="Phobius"/>
    </source>
</evidence>
<protein>
    <submittedName>
        <fullName evidence="2">DUF2723 domain-containing protein</fullName>
    </submittedName>
</protein>
<accession>A0A6G8Q333</accession>
<gene>
    <name evidence="2" type="ORF">GBA65_16480</name>
</gene>
<feature type="transmembrane region" description="Helical" evidence="1">
    <location>
        <begin position="283"/>
        <end position="306"/>
    </location>
</feature>
<keyword evidence="1" id="KW-0812">Transmembrane</keyword>
<dbReference type="Pfam" id="PF11028">
    <property type="entry name" value="TMEM260-like"/>
    <property type="match status" value="1"/>
</dbReference>
<sequence>MKDSAVLPSIAYVLGISHPTGYPTYTILTHLFTYLPVGEVAYRVNLASAVFGALAVAGLYAVGLRLGGSVVAAAFGALAFGTSPLFWSQAVIAEVYTLHVLFLALAFVVLLMWREKREDGYLLLAAVVLGLSMTHHLTSGLLLPTAAAFVLLVEPRKILDWKIIVKGVALFLVALVPYAYLPLRARMNPPMNVEDPSNWERFKDLLTGGEFKDKMWVFGPEELPGRLQMYLDHLSGQLPLAVVAAALVGVAYTLLRDRAAFVLLALPYGGFLFYALEYDIEDVHYYFIPTYAILAVWASVGLAAALRGAGRLSGGSRRVQTATVVALSALALVLALRGLPQTYSAVDMSEDYEGRRILEAVATRTAPNSIVIQHRGPLSYMQLVEGRRTDIQVWNFVQPNGEEEGAEAAAAIREGRFYILYPNEGKTRQFEDGGYELEPVEGKMLYRVVPGEGA</sequence>
<keyword evidence="1" id="KW-1133">Transmembrane helix</keyword>
<dbReference type="InterPro" id="IPR052724">
    <property type="entry name" value="GT117_domain-containing"/>
</dbReference>
<evidence type="ECO:0000313" key="3">
    <source>
        <dbReference type="Proteomes" id="UP000502706"/>
    </source>
</evidence>
<dbReference type="PANTHER" id="PTHR16214">
    <property type="entry name" value="TRANSMEMBRANE PROTEIN 260"/>
    <property type="match status" value="1"/>
</dbReference>
<feature type="transmembrane region" description="Helical" evidence="1">
    <location>
        <begin position="93"/>
        <end position="113"/>
    </location>
</feature>
<dbReference type="Proteomes" id="UP000502706">
    <property type="component" value="Chromosome"/>
</dbReference>
<feature type="transmembrane region" description="Helical" evidence="1">
    <location>
        <begin position="318"/>
        <end position="339"/>
    </location>
</feature>
<organism evidence="2 3">
    <name type="scientific">Rubrobacter marinus</name>
    <dbReference type="NCBI Taxonomy" id="2653852"/>
    <lineage>
        <taxon>Bacteria</taxon>
        <taxon>Bacillati</taxon>
        <taxon>Actinomycetota</taxon>
        <taxon>Rubrobacteria</taxon>
        <taxon>Rubrobacterales</taxon>
        <taxon>Rubrobacteraceae</taxon>
        <taxon>Rubrobacter</taxon>
    </lineage>
</organism>
<feature type="transmembrane region" description="Helical" evidence="1">
    <location>
        <begin position="234"/>
        <end position="253"/>
    </location>
</feature>
<feature type="transmembrane region" description="Helical" evidence="1">
    <location>
        <begin position="69"/>
        <end position="87"/>
    </location>
</feature>
<keyword evidence="3" id="KW-1185">Reference proteome</keyword>
<feature type="transmembrane region" description="Helical" evidence="1">
    <location>
        <begin position="120"/>
        <end position="143"/>
    </location>
</feature>
<dbReference type="PANTHER" id="PTHR16214:SF3">
    <property type="entry name" value="TRANSMEMBRANE PROTEIN 260"/>
    <property type="match status" value="1"/>
</dbReference>
<reference evidence="2 3" key="1">
    <citation type="submission" date="2019-10" db="EMBL/GenBank/DDBJ databases">
        <title>Rubrobacter sp nov SCSIO 52915 isolated from a deep-sea sediment in the South China Sea.</title>
        <authorList>
            <person name="Chen R.W."/>
        </authorList>
    </citation>
    <scope>NUCLEOTIDE SEQUENCE [LARGE SCALE GENOMIC DNA]</scope>
    <source>
        <strain evidence="2 3">SCSIO 52915</strain>
    </source>
</reference>
<name>A0A6G8Q333_9ACTN</name>
<dbReference type="KEGG" id="rmar:GBA65_16480"/>
<keyword evidence="1" id="KW-0472">Membrane</keyword>